<proteinExistence type="predicted"/>
<reference evidence="2" key="1">
    <citation type="submission" date="2016-10" db="EMBL/GenBank/DDBJ databases">
        <authorList>
            <person name="Varghese N."/>
            <person name="Submissions S."/>
        </authorList>
    </citation>
    <scope>NUCLEOTIDE SEQUENCE [LARGE SCALE GENOMIC DNA]</scope>
    <source>
        <strain evidence="2">DSM 25329</strain>
    </source>
</reference>
<dbReference type="STRING" id="659014.SAMN04487996_1047"/>
<evidence type="ECO:0000313" key="1">
    <source>
        <dbReference type="EMBL" id="SDE19626.1"/>
    </source>
</evidence>
<gene>
    <name evidence="1" type="ORF">SAMN04487996_1047</name>
</gene>
<dbReference type="RefSeq" id="WP_090147787.1">
    <property type="nucleotide sequence ID" value="NZ_FNAN01000004.1"/>
</dbReference>
<evidence type="ECO:0000313" key="2">
    <source>
        <dbReference type="Proteomes" id="UP000198748"/>
    </source>
</evidence>
<dbReference type="EMBL" id="FNAN01000004">
    <property type="protein sequence ID" value="SDE19626.1"/>
    <property type="molecule type" value="Genomic_DNA"/>
</dbReference>
<sequence length="69" mass="8314">MTSVEKSREWAEVLLLWLDQASSRFRYYDDLNDKLQRMSALQAWVNHGAIKSQIKRIRDKELKLYLNSR</sequence>
<accession>A0A1G7B046</accession>
<organism evidence="1 2">
    <name type="scientific">Dyadobacter soli</name>
    <dbReference type="NCBI Taxonomy" id="659014"/>
    <lineage>
        <taxon>Bacteria</taxon>
        <taxon>Pseudomonadati</taxon>
        <taxon>Bacteroidota</taxon>
        <taxon>Cytophagia</taxon>
        <taxon>Cytophagales</taxon>
        <taxon>Spirosomataceae</taxon>
        <taxon>Dyadobacter</taxon>
    </lineage>
</organism>
<keyword evidence="2" id="KW-1185">Reference proteome</keyword>
<dbReference type="Proteomes" id="UP000198748">
    <property type="component" value="Unassembled WGS sequence"/>
</dbReference>
<name>A0A1G7B046_9BACT</name>
<dbReference type="AlphaFoldDB" id="A0A1G7B046"/>
<protein>
    <submittedName>
        <fullName evidence="1">Uncharacterized protein</fullName>
    </submittedName>
</protein>